<accession>A0ABS8RGL1</accession>
<dbReference type="Proteomes" id="UP000823775">
    <property type="component" value="Unassembled WGS sequence"/>
</dbReference>
<organism evidence="2 3">
    <name type="scientific">Datura stramonium</name>
    <name type="common">Jimsonweed</name>
    <name type="synonym">Common thornapple</name>
    <dbReference type="NCBI Taxonomy" id="4076"/>
    <lineage>
        <taxon>Eukaryota</taxon>
        <taxon>Viridiplantae</taxon>
        <taxon>Streptophyta</taxon>
        <taxon>Embryophyta</taxon>
        <taxon>Tracheophyta</taxon>
        <taxon>Spermatophyta</taxon>
        <taxon>Magnoliopsida</taxon>
        <taxon>eudicotyledons</taxon>
        <taxon>Gunneridae</taxon>
        <taxon>Pentapetalae</taxon>
        <taxon>asterids</taxon>
        <taxon>lamiids</taxon>
        <taxon>Solanales</taxon>
        <taxon>Solanaceae</taxon>
        <taxon>Solanoideae</taxon>
        <taxon>Datureae</taxon>
        <taxon>Datura</taxon>
    </lineage>
</organism>
<proteinExistence type="predicted"/>
<evidence type="ECO:0000313" key="3">
    <source>
        <dbReference type="Proteomes" id="UP000823775"/>
    </source>
</evidence>
<dbReference type="Pfam" id="PF04970">
    <property type="entry name" value="LRAT"/>
    <property type="match status" value="1"/>
</dbReference>
<sequence>MEQVLFNKINIDELVIGDHIYTWRNGFLYAHHGIYVADGKVIHFTPAAGREVGTGTFLDRVIFSSSPSRRSGPECPRCGDSRRNEGVISSCLGCFLSGGNLYRFRYGASTGMFLAQPLHFLTPGRMFSSVLKLFSITVLETTTFSRTTVRISLSTARPVICTSELGAWGAVAR</sequence>
<reference evidence="2 3" key="1">
    <citation type="journal article" date="2021" name="BMC Genomics">
        <title>Datura genome reveals duplications of psychoactive alkaloid biosynthetic genes and high mutation rate following tissue culture.</title>
        <authorList>
            <person name="Rajewski A."/>
            <person name="Carter-House D."/>
            <person name="Stajich J."/>
            <person name="Litt A."/>
        </authorList>
    </citation>
    <scope>NUCLEOTIDE SEQUENCE [LARGE SCALE GENOMIC DNA]</scope>
    <source>
        <strain evidence="2">AR-01</strain>
    </source>
</reference>
<dbReference type="Gene3D" id="3.90.1720.10">
    <property type="entry name" value="endopeptidase domain like (from Nostoc punctiforme)"/>
    <property type="match status" value="1"/>
</dbReference>
<dbReference type="InterPro" id="IPR007053">
    <property type="entry name" value="LRAT_dom"/>
</dbReference>
<gene>
    <name evidence="2" type="ORF">HAX54_024715</name>
</gene>
<dbReference type="EMBL" id="JACEIK010000003">
    <property type="protein sequence ID" value="MCD7446011.1"/>
    <property type="molecule type" value="Genomic_DNA"/>
</dbReference>
<feature type="domain" description="LRAT" evidence="1">
    <location>
        <begin position="15"/>
        <end position="108"/>
    </location>
</feature>
<dbReference type="PANTHER" id="PTHR46137:SF15">
    <property type="entry name" value="LRAT DOMAIN-CONTAINING PROTEIN"/>
    <property type="match status" value="1"/>
</dbReference>
<evidence type="ECO:0000259" key="1">
    <source>
        <dbReference type="Pfam" id="PF04970"/>
    </source>
</evidence>
<evidence type="ECO:0000313" key="2">
    <source>
        <dbReference type="EMBL" id="MCD7446011.1"/>
    </source>
</evidence>
<name>A0ABS8RGL1_DATST</name>
<protein>
    <recommendedName>
        <fullName evidence="1">LRAT domain-containing protein</fullName>
    </recommendedName>
</protein>
<keyword evidence="3" id="KW-1185">Reference proteome</keyword>
<comment type="caution">
    <text evidence="2">The sequence shown here is derived from an EMBL/GenBank/DDBJ whole genome shotgun (WGS) entry which is preliminary data.</text>
</comment>
<dbReference type="PANTHER" id="PTHR46137">
    <property type="entry name" value="OS05G0310600 PROTEIN"/>
    <property type="match status" value="1"/>
</dbReference>